<evidence type="ECO:0000313" key="3">
    <source>
        <dbReference type="Proteomes" id="UP000499080"/>
    </source>
</evidence>
<evidence type="ECO:0000256" key="1">
    <source>
        <dbReference type="SAM" id="MobiDB-lite"/>
    </source>
</evidence>
<dbReference type="EMBL" id="BGPR01055024">
    <property type="protein sequence ID" value="GBO31682.1"/>
    <property type="molecule type" value="Genomic_DNA"/>
</dbReference>
<name>A0A4Y2W3W8_ARAVE</name>
<dbReference type="Proteomes" id="UP000499080">
    <property type="component" value="Unassembled WGS sequence"/>
</dbReference>
<comment type="caution">
    <text evidence="2">The sequence shown here is derived from an EMBL/GenBank/DDBJ whole genome shotgun (WGS) entry which is preliminary data.</text>
</comment>
<protein>
    <submittedName>
        <fullName evidence="2">Uncharacterized protein</fullName>
    </submittedName>
</protein>
<accession>A0A4Y2W3W8</accession>
<gene>
    <name evidence="2" type="ORF">AVEN_114779_1</name>
</gene>
<proteinExistence type="predicted"/>
<feature type="compositionally biased region" description="Polar residues" evidence="1">
    <location>
        <begin position="144"/>
        <end position="158"/>
    </location>
</feature>
<evidence type="ECO:0000313" key="2">
    <source>
        <dbReference type="EMBL" id="GBO31682.1"/>
    </source>
</evidence>
<dbReference type="AlphaFoldDB" id="A0A4Y2W3W8"/>
<reference evidence="2 3" key="1">
    <citation type="journal article" date="2019" name="Sci. Rep.">
        <title>Orb-weaving spider Araneus ventricosus genome elucidates the spidroin gene catalogue.</title>
        <authorList>
            <person name="Kono N."/>
            <person name="Nakamura H."/>
            <person name="Ohtoshi R."/>
            <person name="Moran D.A.P."/>
            <person name="Shinohara A."/>
            <person name="Yoshida Y."/>
            <person name="Fujiwara M."/>
            <person name="Mori M."/>
            <person name="Tomita M."/>
            <person name="Arakawa K."/>
        </authorList>
    </citation>
    <scope>NUCLEOTIDE SEQUENCE [LARGE SCALE GENOMIC DNA]</scope>
</reference>
<keyword evidence="3" id="KW-1185">Reference proteome</keyword>
<sequence length="169" mass="18699">MAAKPAGNHSNGIYAELFVPAPARSTAEYMVTKLSAENHFTKHNASRNEQALYGRYTNKAENGEINKEPGQHARKASEEKWLPNMRHGGTITHCRQDAYASLRLRLAPQCCAQAAGEERRVNTPCRQHTSSNICHMPHSGGSGKTTVWPQSSNTTTAASRHANRSVRYR</sequence>
<organism evidence="2 3">
    <name type="scientific">Araneus ventricosus</name>
    <name type="common">Orbweaver spider</name>
    <name type="synonym">Epeira ventricosa</name>
    <dbReference type="NCBI Taxonomy" id="182803"/>
    <lineage>
        <taxon>Eukaryota</taxon>
        <taxon>Metazoa</taxon>
        <taxon>Ecdysozoa</taxon>
        <taxon>Arthropoda</taxon>
        <taxon>Chelicerata</taxon>
        <taxon>Arachnida</taxon>
        <taxon>Araneae</taxon>
        <taxon>Araneomorphae</taxon>
        <taxon>Entelegynae</taxon>
        <taxon>Araneoidea</taxon>
        <taxon>Araneidae</taxon>
        <taxon>Araneus</taxon>
    </lineage>
</organism>
<feature type="region of interest" description="Disordered" evidence="1">
    <location>
        <begin position="133"/>
        <end position="169"/>
    </location>
</feature>